<accession>A0A6G0TZJ8</accession>
<feature type="transmembrane region" description="Helical" evidence="1">
    <location>
        <begin position="25"/>
        <end position="50"/>
    </location>
</feature>
<evidence type="ECO:0000313" key="2">
    <source>
        <dbReference type="EMBL" id="KAE9541872.1"/>
    </source>
</evidence>
<protein>
    <submittedName>
        <fullName evidence="2">Uncharacterized protein</fullName>
    </submittedName>
</protein>
<name>A0A6G0TZJ8_APHGL</name>
<dbReference type="Proteomes" id="UP000475862">
    <property type="component" value="Unassembled WGS sequence"/>
</dbReference>
<evidence type="ECO:0000256" key="1">
    <source>
        <dbReference type="SAM" id="Phobius"/>
    </source>
</evidence>
<keyword evidence="1" id="KW-0812">Transmembrane</keyword>
<dbReference type="EMBL" id="VYZN01000012">
    <property type="protein sequence ID" value="KAE9541872.1"/>
    <property type="molecule type" value="Genomic_DNA"/>
</dbReference>
<dbReference type="AlphaFoldDB" id="A0A6G0TZJ8"/>
<keyword evidence="3" id="KW-1185">Reference proteome</keyword>
<reference evidence="2 3" key="1">
    <citation type="submission" date="2019-08" db="EMBL/GenBank/DDBJ databases">
        <title>The genome of the soybean aphid Biotype 1, its phylome, world population structure and adaptation to the North American continent.</title>
        <authorList>
            <person name="Giordano R."/>
            <person name="Donthu R.K."/>
            <person name="Hernandez A.G."/>
            <person name="Wright C.L."/>
            <person name="Zimin A.V."/>
        </authorList>
    </citation>
    <scope>NUCLEOTIDE SEQUENCE [LARGE SCALE GENOMIC DNA]</scope>
    <source>
        <tissue evidence="2">Whole aphids</tissue>
    </source>
</reference>
<evidence type="ECO:0000313" key="3">
    <source>
        <dbReference type="Proteomes" id="UP000475862"/>
    </source>
</evidence>
<keyword evidence="1" id="KW-0472">Membrane</keyword>
<proteinExistence type="predicted"/>
<keyword evidence="1" id="KW-1133">Transmembrane helix</keyword>
<gene>
    <name evidence="2" type="ORF">AGLY_003863</name>
</gene>
<comment type="caution">
    <text evidence="2">The sequence shown here is derived from an EMBL/GenBank/DDBJ whole genome shotgun (WGS) entry which is preliminary data.</text>
</comment>
<organism evidence="2 3">
    <name type="scientific">Aphis glycines</name>
    <name type="common">Soybean aphid</name>
    <dbReference type="NCBI Taxonomy" id="307491"/>
    <lineage>
        <taxon>Eukaryota</taxon>
        <taxon>Metazoa</taxon>
        <taxon>Ecdysozoa</taxon>
        <taxon>Arthropoda</taxon>
        <taxon>Hexapoda</taxon>
        <taxon>Insecta</taxon>
        <taxon>Pterygota</taxon>
        <taxon>Neoptera</taxon>
        <taxon>Paraneoptera</taxon>
        <taxon>Hemiptera</taxon>
        <taxon>Sternorrhyncha</taxon>
        <taxon>Aphidomorpha</taxon>
        <taxon>Aphidoidea</taxon>
        <taxon>Aphididae</taxon>
        <taxon>Aphidini</taxon>
        <taxon>Aphis</taxon>
        <taxon>Aphis</taxon>
    </lineage>
</organism>
<sequence length="255" mass="29976">MSTIKCVPCVLQQNKERSKVWSPKLLIIIPMFPVLKYLRSIIIMFTRLYLQTYIKTSITVETDIFKNNISLLFFAEVDENHLLKSLLPNLLLWTIHFSTSRSGSRVLKFKVQLNGNSPKSDQSTLEIIVPQLIIQLYCKPILLDLTLCFELLNLCVPNKELSTILRFYYQGGYKIRFKQMKLQHHYQPAIYTEYSILSKTKICQNRENLQIFVTYMHNIISLKNFPETNVKFTLLYLSLDLQRANKIVFRNVLID</sequence>